<evidence type="ECO:0000256" key="4">
    <source>
        <dbReference type="ARBA" id="ARBA00093447"/>
    </source>
</evidence>
<dbReference type="NCBIfam" id="TIGR03317">
    <property type="entry name" value="ygfZ_signature"/>
    <property type="match status" value="1"/>
</dbReference>
<comment type="similarity">
    <text evidence="4">Belongs to the GcvT family. CAF17/IBA57 subfamily.</text>
</comment>
<evidence type="ECO:0000256" key="1">
    <source>
        <dbReference type="ARBA" id="ARBA00004305"/>
    </source>
</evidence>
<dbReference type="Proteomes" id="UP001274830">
    <property type="component" value="Unassembled WGS sequence"/>
</dbReference>
<dbReference type="SUPFAM" id="SSF103025">
    <property type="entry name" value="Folate-binding domain"/>
    <property type="match status" value="1"/>
</dbReference>
<dbReference type="InterPro" id="IPR017703">
    <property type="entry name" value="YgfZ/GCV_T_CS"/>
</dbReference>
<gene>
    <name evidence="7" type="primary">CAF17</name>
    <name evidence="7" type="ORF">LTR78_000468</name>
</gene>
<proteinExistence type="inferred from homology"/>
<name>A0AAE1C6L1_9PEZI</name>
<keyword evidence="8" id="KW-1185">Reference proteome</keyword>
<evidence type="ECO:0000256" key="3">
    <source>
        <dbReference type="ARBA" id="ARBA00023128"/>
    </source>
</evidence>
<dbReference type="GO" id="GO:0005759">
    <property type="term" value="C:mitochondrial matrix"/>
    <property type="evidence" value="ECO:0007669"/>
    <property type="project" value="UniProtKB-SubCell"/>
</dbReference>
<dbReference type="Pfam" id="PF25455">
    <property type="entry name" value="Beta-barrel_CAF17_C"/>
    <property type="match status" value="1"/>
</dbReference>
<dbReference type="InterPro" id="IPR045179">
    <property type="entry name" value="YgfZ/GcvT"/>
</dbReference>
<dbReference type="InterPro" id="IPR027266">
    <property type="entry name" value="TrmE/GcvT-like"/>
</dbReference>
<organism evidence="7 8">
    <name type="scientific">Recurvomyces mirabilis</name>
    <dbReference type="NCBI Taxonomy" id="574656"/>
    <lineage>
        <taxon>Eukaryota</taxon>
        <taxon>Fungi</taxon>
        <taxon>Dikarya</taxon>
        <taxon>Ascomycota</taxon>
        <taxon>Pezizomycotina</taxon>
        <taxon>Dothideomycetes</taxon>
        <taxon>Dothideomycetidae</taxon>
        <taxon>Mycosphaerellales</taxon>
        <taxon>Teratosphaeriaceae</taxon>
        <taxon>Recurvomyces</taxon>
    </lineage>
</organism>
<evidence type="ECO:0000313" key="7">
    <source>
        <dbReference type="EMBL" id="KAK3680091.1"/>
    </source>
</evidence>
<evidence type="ECO:0000313" key="8">
    <source>
        <dbReference type="Proteomes" id="UP001274830"/>
    </source>
</evidence>
<dbReference type="EMBL" id="JAUTXT010000001">
    <property type="protein sequence ID" value="KAK3680091.1"/>
    <property type="molecule type" value="Genomic_DNA"/>
</dbReference>
<evidence type="ECO:0000259" key="6">
    <source>
        <dbReference type="Pfam" id="PF25455"/>
    </source>
</evidence>
<evidence type="ECO:0000256" key="5">
    <source>
        <dbReference type="ARBA" id="ARBA00093637"/>
    </source>
</evidence>
<keyword evidence="2" id="KW-0809">Transit peptide</keyword>
<dbReference type="PANTHER" id="PTHR22602:SF0">
    <property type="entry name" value="TRANSFERASE CAF17, MITOCHONDRIAL-RELATED"/>
    <property type="match status" value="1"/>
</dbReference>
<evidence type="ECO:0000256" key="2">
    <source>
        <dbReference type="ARBA" id="ARBA00022946"/>
    </source>
</evidence>
<reference evidence="7" key="1">
    <citation type="submission" date="2023-07" db="EMBL/GenBank/DDBJ databases">
        <title>Black Yeasts Isolated from many extreme environments.</title>
        <authorList>
            <person name="Coleine C."/>
            <person name="Stajich J.E."/>
            <person name="Selbmann L."/>
        </authorList>
    </citation>
    <scope>NUCLEOTIDE SEQUENCE</scope>
    <source>
        <strain evidence="7">CCFEE 5485</strain>
    </source>
</reference>
<dbReference type="PANTHER" id="PTHR22602">
    <property type="entry name" value="TRANSFERASE CAF17, MITOCHONDRIAL-RELATED"/>
    <property type="match status" value="1"/>
</dbReference>
<feature type="domain" description="CAF17 C-terminal" evidence="6">
    <location>
        <begin position="281"/>
        <end position="395"/>
    </location>
</feature>
<protein>
    <recommendedName>
        <fullName evidence="5">Iron-sulfur cluster assembly factor IBA57 homolog, mitochondrial</fullName>
    </recommendedName>
</protein>
<keyword evidence="3" id="KW-0496">Mitochondrion</keyword>
<dbReference type="Gene3D" id="3.30.1360.120">
    <property type="entry name" value="Probable tRNA modification gtpase trme, domain 1"/>
    <property type="match status" value="1"/>
</dbReference>
<dbReference type="AlphaFoldDB" id="A0AAE1C6L1"/>
<comment type="subcellular location">
    <subcellularLocation>
        <location evidence="1">Mitochondrion matrix</location>
    </subcellularLocation>
</comment>
<dbReference type="GO" id="GO:0016226">
    <property type="term" value="P:iron-sulfur cluster assembly"/>
    <property type="evidence" value="ECO:0007669"/>
    <property type="project" value="TreeGrafter"/>
</dbReference>
<accession>A0AAE1C6L1</accession>
<dbReference type="InterPro" id="IPR057460">
    <property type="entry name" value="CAF17_C"/>
</dbReference>
<sequence>MPVRSTRAPWTCAQCLLKQKARRALLRRSISTSAAPPLPPASGAAHLTTRRLISLHGPDSPKFLQGLITNNVLTPPARQGSFYAAFLTGQGRVVVDVFVYPTQGSRWHGQAYGDGEPGYLVEVDANELEVLAKHIKKHKLRSKFKMRVLEEGEMGLWSSWREEGRWTAHPSQDSNQSISEEGYLSATDARAPGMGTRLLLPSSSQSGSGLPAELELEEAPLSAYTIRRYLRGVPEGQREFAREESLPMNFNVDLMGGIDFKKGCYTGQELTVRTHHTGVVRRRVLPVVLQSRGEEGGADLVYDSSAAELIDSVLGHEGAGLGEGEIRRDDQRKRPTGKLIARTGNVGLGLCRLEQMSDLSISGEGSSFGPEDRFMVQAKEGDGAVAVKAFVPDWIRGRLRGPKVQKRVEM</sequence>
<comment type="caution">
    <text evidence="7">The sequence shown here is derived from an EMBL/GenBank/DDBJ whole genome shotgun (WGS) entry which is preliminary data.</text>
</comment>